<evidence type="ECO:0000313" key="3">
    <source>
        <dbReference type="Proteomes" id="UP000242949"/>
    </source>
</evidence>
<evidence type="ECO:0000313" key="2">
    <source>
        <dbReference type="EMBL" id="SDC28468.1"/>
    </source>
</evidence>
<keyword evidence="3" id="KW-1185">Reference proteome</keyword>
<proteinExistence type="predicted"/>
<feature type="domain" description="Scaffold protein Nfu/NifU N-terminal" evidence="1">
    <location>
        <begin position="3"/>
        <end position="86"/>
    </location>
</feature>
<organism evidence="2 3">
    <name type="scientific">Pelagirhabdus alkalitolerans</name>
    <dbReference type="NCBI Taxonomy" id="1612202"/>
    <lineage>
        <taxon>Bacteria</taxon>
        <taxon>Bacillati</taxon>
        <taxon>Bacillota</taxon>
        <taxon>Bacilli</taxon>
        <taxon>Bacillales</taxon>
        <taxon>Bacillaceae</taxon>
        <taxon>Pelagirhabdus</taxon>
    </lineage>
</organism>
<name>A0A1G6KC63_9BACI</name>
<dbReference type="EMBL" id="FMYI01000006">
    <property type="protein sequence ID" value="SDC28468.1"/>
    <property type="molecule type" value="Genomic_DNA"/>
</dbReference>
<dbReference type="Gene3D" id="3.30.1370.70">
    <property type="entry name" value="Scaffold protein Nfu/NifU, N-terminal domain"/>
    <property type="match status" value="1"/>
</dbReference>
<sequence length="87" mass="9839">MSVIAEATPNPNAMKFTSDNQIFQGDASISVKKGETSQYDVLNELLALDEVDNVFGYQFFITINKQFDADWEPLIEKVESIMTEHGY</sequence>
<dbReference type="AlphaFoldDB" id="A0A1G6KC63"/>
<dbReference type="OrthoDB" id="2968418at2"/>
<reference evidence="3" key="1">
    <citation type="submission" date="2016-09" db="EMBL/GenBank/DDBJ databases">
        <authorList>
            <person name="Varghese N."/>
            <person name="Submissions S."/>
        </authorList>
    </citation>
    <scope>NUCLEOTIDE SEQUENCE [LARGE SCALE GENOMIC DNA]</scope>
    <source>
        <strain evidence="3">S5</strain>
    </source>
</reference>
<dbReference type="InterPro" id="IPR014824">
    <property type="entry name" value="Nfu/NifU_N"/>
</dbReference>
<dbReference type="RefSeq" id="WP_090795812.1">
    <property type="nucleotide sequence ID" value="NZ_FMYI01000006.1"/>
</dbReference>
<dbReference type="Proteomes" id="UP000242949">
    <property type="component" value="Unassembled WGS sequence"/>
</dbReference>
<dbReference type="InterPro" id="IPR036498">
    <property type="entry name" value="Nfu/NifU_N_sf"/>
</dbReference>
<dbReference type="SMART" id="SM00932">
    <property type="entry name" value="Nfu_N"/>
    <property type="match status" value="1"/>
</dbReference>
<gene>
    <name evidence="2" type="ORF">SAMN05421734_10633</name>
</gene>
<dbReference type="STRING" id="1612202.SAMN05421734_10633"/>
<dbReference type="SUPFAM" id="SSF110836">
    <property type="entry name" value="Hypothetical protein SAV1430"/>
    <property type="match status" value="1"/>
</dbReference>
<protein>
    <submittedName>
        <fullName evidence="2">Scaffold protein Nfu/NifU N terminal</fullName>
    </submittedName>
</protein>
<accession>A0A1G6KC63</accession>
<evidence type="ECO:0000259" key="1">
    <source>
        <dbReference type="SMART" id="SM00932"/>
    </source>
</evidence>
<dbReference type="Pfam" id="PF08712">
    <property type="entry name" value="Nfu_N"/>
    <property type="match status" value="1"/>
</dbReference>